<feature type="transmembrane region" description="Helical" evidence="6">
    <location>
        <begin position="143"/>
        <end position="164"/>
    </location>
</feature>
<evidence type="ECO:0000313" key="7">
    <source>
        <dbReference type="EMBL" id="MDN0064725.1"/>
    </source>
</evidence>
<feature type="transmembrane region" description="Helical" evidence="6">
    <location>
        <begin position="295"/>
        <end position="314"/>
    </location>
</feature>
<name>A0ABT7XH43_9ACTN</name>
<dbReference type="EMBL" id="JAUEIQ010000012">
    <property type="protein sequence ID" value="MDN0064725.1"/>
    <property type="molecule type" value="Genomic_DNA"/>
</dbReference>
<comment type="caution">
    <text evidence="7">The sequence shown here is derived from an EMBL/GenBank/DDBJ whole genome shotgun (WGS) entry which is preliminary data.</text>
</comment>
<proteinExistence type="predicted"/>
<evidence type="ECO:0000256" key="4">
    <source>
        <dbReference type="ARBA" id="ARBA00022989"/>
    </source>
</evidence>
<keyword evidence="3 6" id="KW-0812">Transmembrane</keyword>
<evidence type="ECO:0000256" key="6">
    <source>
        <dbReference type="SAM" id="Phobius"/>
    </source>
</evidence>
<evidence type="ECO:0000256" key="5">
    <source>
        <dbReference type="ARBA" id="ARBA00023136"/>
    </source>
</evidence>
<feature type="transmembrane region" description="Helical" evidence="6">
    <location>
        <begin position="380"/>
        <end position="399"/>
    </location>
</feature>
<evidence type="ECO:0000256" key="2">
    <source>
        <dbReference type="ARBA" id="ARBA00022475"/>
    </source>
</evidence>
<dbReference type="InterPro" id="IPR002797">
    <property type="entry name" value="Polysacc_synth"/>
</dbReference>
<feature type="transmembrane region" description="Helical" evidence="6">
    <location>
        <begin position="46"/>
        <end position="71"/>
    </location>
</feature>
<feature type="transmembrane region" description="Helical" evidence="6">
    <location>
        <begin position="326"/>
        <end position="346"/>
    </location>
</feature>
<accession>A0ABT7XH43</accession>
<keyword evidence="2" id="KW-1003">Cell membrane</keyword>
<reference evidence="7" key="1">
    <citation type="submission" date="2023-06" db="EMBL/GenBank/DDBJ databases">
        <authorList>
            <person name="Zeman M."/>
            <person name="Kubasova T."/>
            <person name="Jahodarova E."/>
            <person name="Nykrynova M."/>
            <person name="Rychlik I."/>
        </authorList>
    </citation>
    <scope>NUCLEOTIDE SEQUENCE</scope>
    <source>
        <strain evidence="7">176_SSukc20</strain>
    </source>
</reference>
<evidence type="ECO:0000313" key="8">
    <source>
        <dbReference type="Proteomes" id="UP001168435"/>
    </source>
</evidence>
<evidence type="ECO:0000256" key="1">
    <source>
        <dbReference type="ARBA" id="ARBA00004651"/>
    </source>
</evidence>
<evidence type="ECO:0000256" key="3">
    <source>
        <dbReference type="ARBA" id="ARBA00022692"/>
    </source>
</evidence>
<keyword evidence="5 6" id="KW-0472">Membrane</keyword>
<feature type="transmembrane region" description="Helical" evidence="6">
    <location>
        <begin position="170"/>
        <end position="188"/>
    </location>
</feature>
<dbReference type="Proteomes" id="UP001168435">
    <property type="component" value="Unassembled WGS sequence"/>
</dbReference>
<gene>
    <name evidence="7" type="ORF">QVN30_10455</name>
</gene>
<feature type="transmembrane region" description="Helical" evidence="6">
    <location>
        <begin position="437"/>
        <end position="458"/>
    </location>
</feature>
<keyword evidence="4 6" id="KW-1133">Transmembrane helix</keyword>
<feature type="transmembrane region" description="Helical" evidence="6">
    <location>
        <begin position="12"/>
        <end position="34"/>
    </location>
</feature>
<dbReference type="RefSeq" id="WP_289836308.1">
    <property type="nucleotide sequence ID" value="NZ_JAUEIQ010000012.1"/>
</dbReference>
<feature type="transmembrane region" description="Helical" evidence="6">
    <location>
        <begin position="83"/>
        <end position="107"/>
    </location>
</feature>
<sequence length="474" mass="51250">MDETKRLVKNTGVLAIGGMATKLVSFLLLPLYTSVLSTAEYGTVDYINTIALFLVPVVSVLMDEALFRFLIDCENDAQKRRAVTCSCAAMVVGCSVFAVGAAAAWALFRPGNLAWVVALVVAQALLQMTGAVLRGFGKTPSYALMNFIASAVTIVLNVVFIAVFRWGVVGMLSATVVAQGGAALAFLVRERIWRYVDPKAFDASYAVDLVRYAVPLIPNKVSWTIMNMVDRLIIMNVMGASAAGVYAVSYKFPNVMDTVYGFFYQSWKESSARALGSDGDEVAFYNAVYRALRRFMAAVVLVMTALMPLVYGLLVEGDYGEGMLYVPILLLATYYSNISGFYGGIFTAHRDTGIMGTTTVVSALLCLVLCFLLIPAIGLWGASVATLAATFTVNEYRLAKVRQHANLDRDYKGRAVALLALAAVFALYYAYCYTGAPAALALCIVAALAYSVPANWPIVRRVPAIARSVLKRGK</sequence>
<dbReference type="Pfam" id="PF01943">
    <property type="entry name" value="Polysacc_synt"/>
    <property type="match status" value="1"/>
</dbReference>
<organism evidence="7 8">
    <name type="scientific">Collinsella ihumii</name>
    <dbReference type="NCBI Taxonomy" id="1720204"/>
    <lineage>
        <taxon>Bacteria</taxon>
        <taxon>Bacillati</taxon>
        <taxon>Actinomycetota</taxon>
        <taxon>Coriobacteriia</taxon>
        <taxon>Coriobacteriales</taxon>
        <taxon>Coriobacteriaceae</taxon>
        <taxon>Collinsella</taxon>
    </lineage>
</organism>
<reference evidence="7" key="2">
    <citation type="submission" date="2024-05" db="EMBL/GenBank/DDBJ databases">
        <title>Identification and characterization of horizontal gene transfer across gut microbiota members of farm animals based on homology search.</title>
        <authorList>
            <person name="Schwarzerova J."/>
            <person name="Nykrynova M."/>
            <person name="Jureckova K."/>
            <person name="Cejkova D."/>
            <person name="Rychlik I."/>
        </authorList>
    </citation>
    <scope>NUCLEOTIDE SEQUENCE</scope>
    <source>
        <strain evidence="7">176_SSukc20</strain>
    </source>
</reference>
<keyword evidence="8" id="KW-1185">Reference proteome</keyword>
<dbReference type="PANTHER" id="PTHR30250">
    <property type="entry name" value="PST FAMILY PREDICTED COLANIC ACID TRANSPORTER"/>
    <property type="match status" value="1"/>
</dbReference>
<feature type="transmembrane region" description="Helical" evidence="6">
    <location>
        <begin position="411"/>
        <end position="431"/>
    </location>
</feature>
<dbReference type="InterPro" id="IPR050833">
    <property type="entry name" value="Poly_Biosynth_Transport"/>
</dbReference>
<feature type="transmembrane region" description="Helical" evidence="6">
    <location>
        <begin position="113"/>
        <end position="136"/>
    </location>
</feature>
<dbReference type="PANTHER" id="PTHR30250:SF11">
    <property type="entry name" value="O-ANTIGEN TRANSPORTER-RELATED"/>
    <property type="match status" value="1"/>
</dbReference>
<protein>
    <submittedName>
        <fullName evidence="7">Oligosaccharide flippase family protein</fullName>
    </submittedName>
</protein>
<comment type="subcellular location">
    <subcellularLocation>
        <location evidence="1">Cell membrane</location>
        <topology evidence="1">Multi-pass membrane protein</topology>
    </subcellularLocation>
</comment>